<dbReference type="Pfam" id="PF07967">
    <property type="entry name" value="zf-C3HC"/>
    <property type="match status" value="1"/>
</dbReference>
<dbReference type="EMBL" id="KN831944">
    <property type="protein sequence ID" value="KIO14525.1"/>
    <property type="molecule type" value="Genomic_DNA"/>
</dbReference>
<sequence>MTVQVRDCANGSGGKIQTSPGQEPSSAPSDDRRVVMQNNVAVNGFRLLDGEPIVGLETVMRATIGIKRHSSQSSPSKQKTATLTYASSEYRPSLMQSFLSRLATYKLSTYANKPLRIDAVAATKCKRINDGKDRLVCGICDVSWVLAGRDSVAREVANALVKKQCASFVDVGVRGERDDPKIPFTTSASVPEFHDSRLGIASDPMVSENFIKHPPGRALKYVHDTLVSEFPSFSGGTLIPPPEGPPAVQVDESAPHYCPSY</sequence>
<reference evidence="6" key="2">
    <citation type="submission" date="2015-01" db="EMBL/GenBank/DDBJ databases">
        <title>Evolutionary Origins and Diversification of the Mycorrhizal Mutualists.</title>
        <authorList>
            <consortium name="DOE Joint Genome Institute"/>
            <consortium name="Mycorrhizal Genomics Consortium"/>
            <person name="Kohler A."/>
            <person name="Kuo A."/>
            <person name="Nagy L.G."/>
            <person name="Floudas D."/>
            <person name="Copeland A."/>
            <person name="Barry K.W."/>
            <person name="Cichocki N."/>
            <person name="Veneault-Fourrey C."/>
            <person name="LaButti K."/>
            <person name="Lindquist E.A."/>
            <person name="Lipzen A."/>
            <person name="Lundell T."/>
            <person name="Morin E."/>
            <person name="Murat C."/>
            <person name="Riley R."/>
            <person name="Ohm R."/>
            <person name="Sun H."/>
            <person name="Tunlid A."/>
            <person name="Henrissat B."/>
            <person name="Grigoriev I.V."/>
            <person name="Hibbett D.S."/>
            <person name="Martin F."/>
        </authorList>
    </citation>
    <scope>NUCLEOTIDE SEQUENCE [LARGE SCALE GENOMIC DNA]</scope>
    <source>
        <strain evidence="6">Marx 270</strain>
    </source>
</reference>
<comment type="subcellular location">
    <subcellularLocation>
        <location evidence="1">Nucleus</location>
    </subcellularLocation>
</comment>
<dbReference type="STRING" id="870435.A0A0C3PK02"/>
<accession>A0A0C3PK02</accession>
<feature type="region of interest" description="Disordered" evidence="3">
    <location>
        <begin position="1"/>
        <end position="30"/>
    </location>
</feature>
<dbReference type="GO" id="GO:0005634">
    <property type="term" value="C:nucleus"/>
    <property type="evidence" value="ECO:0007669"/>
    <property type="project" value="UniProtKB-SubCell"/>
</dbReference>
<gene>
    <name evidence="5" type="ORF">M404DRAFT_17431</name>
</gene>
<evidence type="ECO:0000256" key="2">
    <source>
        <dbReference type="ARBA" id="ARBA00023242"/>
    </source>
</evidence>
<feature type="domain" description="C3HC-type" evidence="4">
    <location>
        <begin position="96"/>
        <end position="164"/>
    </location>
</feature>
<dbReference type="Proteomes" id="UP000054217">
    <property type="component" value="Unassembled WGS sequence"/>
</dbReference>
<dbReference type="HOGENOM" id="CLU_1066036_0_0_1"/>
<protein>
    <recommendedName>
        <fullName evidence="4">C3HC-type domain-containing protein</fullName>
    </recommendedName>
</protein>
<proteinExistence type="predicted"/>
<dbReference type="OrthoDB" id="2592092at2759"/>
<dbReference type="AlphaFoldDB" id="A0A0C3PK02"/>
<evidence type="ECO:0000259" key="4">
    <source>
        <dbReference type="Pfam" id="PF07967"/>
    </source>
</evidence>
<dbReference type="InParanoid" id="A0A0C3PK02"/>
<reference evidence="5 6" key="1">
    <citation type="submission" date="2014-04" db="EMBL/GenBank/DDBJ databases">
        <authorList>
            <consortium name="DOE Joint Genome Institute"/>
            <person name="Kuo A."/>
            <person name="Kohler A."/>
            <person name="Costa M.D."/>
            <person name="Nagy L.G."/>
            <person name="Floudas D."/>
            <person name="Copeland A."/>
            <person name="Barry K.W."/>
            <person name="Cichocki N."/>
            <person name="Veneault-Fourrey C."/>
            <person name="LaButti K."/>
            <person name="Lindquist E.A."/>
            <person name="Lipzen A."/>
            <person name="Lundell T."/>
            <person name="Morin E."/>
            <person name="Murat C."/>
            <person name="Sun H."/>
            <person name="Tunlid A."/>
            <person name="Henrissat B."/>
            <person name="Grigoriev I.V."/>
            <person name="Hibbett D.S."/>
            <person name="Martin F."/>
            <person name="Nordberg H.P."/>
            <person name="Cantor M.N."/>
            <person name="Hua S.X."/>
        </authorList>
    </citation>
    <scope>NUCLEOTIDE SEQUENCE [LARGE SCALE GENOMIC DNA]</scope>
    <source>
        <strain evidence="5 6">Marx 270</strain>
    </source>
</reference>
<evidence type="ECO:0000313" key="6">
    <source>
        <dbReference type="Proteomes" id="UP000054217"/>
    </source>
</evidence>
<evidence type="ECO:0000313" key="5">
    <source>
        <dbReference type="EMBL" id="KIO14525.1"/>
    </source>
</evidence>
<organism evidence="5 6">
    <name type="scientific">Pisolithus tinctorius Marx 270</name>
    <dbReference type="NCBI Taxonomy" id="870435"/>
    <lineage>
        <taxon>Eukaryota</taxon>
        <taxon>Fungi</taxon>
        <taxon>Dikarya</taxon>
        <taxon>Basidiomycota</taxon>
        <taxon>Agaricomycotina</taxon>
        <taxon>Agaricomycetes</taxon>
        <taxon>Agaricomycetidae</taxon>
        <taxon>Boletales</taxon>
        <taxon>Sclerodermatineae</taxon>
        <taxon>Pisolithaceae</taxon>
        <taxon>Pisolithus</taxon>
    </lineage>
</organism>
<feature type="compositionally biased region" description="Polar residues" evidence="3">
    <location>
        <begin position="15"/>
        <end position="28"/>
    </location>
</feature>
<evidence type="ECO:0000256" key="1">
    <source>
        <dbReference type="ARBA" id="ARBA00004123"/>
    </source>
</evidence>
<dbReference type="InterPro" id="IPR012935">
    <property type="entry name" value="NuBaID_N"/>
</dbReference>
<name>A0A0C3PK02_PISTI</name>
<dbReference type="GO" id="GO:0008270">
    <property type="term" value="F:zinc ion binding"/>
    <property type="evidence" value="ECO:0007669"/>
    <property type="project" value="InterPro"/>
</dbReference>
<evidence type="ECO:0000256" key="3">
    <source>
        <dbReference type="SAM" id="MobiDB-lite"/>
    </source>
</evidence>
<keyword evidence="6" id="KW-1185">Reference proteome</keyword>
<keyword evidence="2" id="KW-0539">Nucleus</keyword>